<dbReference type="Proteomes" id="UP000237466">
    <property type="component" value="Unassembled WGS sequence"/>
</dbReference>
<dbReference type="Gene3D" id="1.20.81.30">
    <property type="entry name" value="Type II secretion system (T2SS), domain F"/>
    <property type="match status" value="1"/>
</dbReference>
<dbReference type="EMBL" id="PDGH01000146">
    <property type="protein sequence ID" value="POB42259.1"/>
    <property type="molecule type" value="Genomic_DNA"/>
</dbReference>
<feature type="transmembrane region" description="Helical" evidence="6">
    <location>
        <begin position="32"/>
        <end position="53"/>
    </location>
</feature>
<dbReference type="PANTHER" id="PTHR35007:SF2">
    <property type="entry name" value="PILUS ASSEMBLE PROTEIN"/>
    <property type="match status" value="1"/>
</dbReference>
<dbReference type="AlphaFoldDB" id="A0A2S3QWL9"/>
<dbReference type="PANTHER" id="PTHR35007">
    <property type="entry name" value="INTEGRAL MEMBRANE PROTEIN-RELATED"/>
    <property type="match status" value="1"/>
</dbReference>
<reference evidence="8 9" key="1">
    <citation type="journal article" date="2018" name="Front. Microbiol.">
        <title>Phylogeny of Vibrio vulnificus from the Analysis of the Core-Genome: Implications for Intra-Species Taxonomy.</title>
        <authorList>
            <person name="Roig F.J."/>
            <person name="Gonzalez-Candelas F."/>
            <person name="Sanjuan E."/>
            <person name="Fouz B."/>
            <person name="Feil E.J."/>
            <person name="Llorens C."/>
            <person name="Baker-Austin C."/>
            <person name="Oliver J.D."/>
            <person name="Danin-Poleg Y."/>
            <person name="Gibas C.J."/>
            <person name="Kashi Y."/>
            <person name="Gulig P.A."/>
            <person name="Morrison S.S."/>
            <person name="Amaro C."/>
        </authorList>
    </citation>
    <scope>NUCLEOTIDE SEQUENCE [LARGE SCALE GENOMIC DNA]</scope>
    <source>
        <strain evidence="8 9">CECT4608</strain>
    </source>
</reference>
<name>A0A2S3QWL9_VIBVL</name>
<accession>A0A2S3QWL9</accession>
<dbReference type="InterPro" id="IPR018076">
    <property type="entry name" value="T2SS_GspF_dom"/>
</dbReference>
<feature type="domain" description="Type II secretion system protein GspF" evidence="7">
    <location>
        <begin position="189"/>
        <end position="316"/>
    </location>
</feature>
<evidence type="ECO:0000256" key="4">
    <source>
        <dbReference type="ARBA" id="ARBA00022989"/>
    </source>
</evidence>
<gene>
    <name evidence="8" type="ORF">CRN52_25085</name>
</gene>
<sequence>MAQFGFAISSTSRCDMDELLASFGDIQFNEQWVLLALILISTSLLVVTVAVVFSGNRAPVKKKLEQIHKEVSGKALKKKSRKVENTLESLAPIVVGKDSKEKESIRSQLMHAGFHNRDALTVFYAIKIFFAVLGFGGAAAVFFLLPDMDNSTLVMVVAVAGGLYIPNIGLNHFVKKRQRMIRAGVPDALDLLVVCTESGLGFNAALRKVADELAISHPEFADELDTVCAKIKAGVEMSTAFEELVTRTGLSEINGLVNMLSHASKIGGSLSQTLRDYTEDFRDKRNQEVEEIAAKIPTKMIFPLLLFIWPCFFIVAVGPALLSLSDALG</sequence>
<evidence type="ECO:0000259" key="7">
    <source>
        <dbReference type="Pfam" id="PF00482"/>
    </source>
</evidence>
<proteinExistence type="predicted"/>
<evidence type="ECO:0000313" key="8">
    <source>
        <dbReference type="EMBL" id="POB42259.1"/>
    </source>
</evidence>
<keyword evidence="4 6" id="KW-1133">Transmembrane helix</keyword>
<comment type="subcellular location">
    <subcellularLocation>
        <location evidence="1">Cell membrane</location>
        <topology evidence="1">Multi-pass membrane protein</topology>
    </subcellularLocation>
</comment>
<keyword evidence="2" id="KW-1003">Cell membrane</keyword>
<evidence type="ECO:0000256" key="5">
    <source>
        <dbReference type="ARBA" id="ARBA00023136"/>
    </source>
</evidence>
<evidence type="ECO:0000313" key="9">
    <source>
        <dbReference type="Proteomes" id="UP000237466"/>
    </source>
</evidence>
<keyword evidence="3 6" id="KW-0812">Transmembrane</keyword>
<organism evidence="8 9">
    <name type="scientific">Vibrio vulnificus</name>
    <dbReference type="NCBI Taxonomy" id="672"/>
    <lineage>
        <taxon>Bacteria</taxon>
        <taxon>Pseudomonadati</taxon>
        <taxon>Pseudomonadota</taxon>
        <taxon>Gammaproteobacteria</taxon>
        <taxon>Vibrionales</taxon>
        <taxon>Vibrionaceae</taxon>
        <taxon>Vibrio</taxon>
    </lineage>
</organism>
<protein>
    <submittedName>
        <fullName evidence="8">Pilus assembly protein TadC</fullName>
    </submittedName>
</protein>
<dbReference type="GO" id="GO:0005886">
    <property type="term" value="C:plasma membrane"/>
    <property type="evidence" value="ECO:0007669"/>
    <property type="project" value="UniProtKB-SubCell"/>
</dbReference>
<feature type="transmembrane region" description="Helical" evidence="6">
    <location>
        <begin position="119"/>
        <end position="145"/>
    </location>
</feature>
<comment type="caution">
    <text evidence="8">The sequence shown here is derived from an EMBL/GenBank/DDBJ whole genome shotgun (WGS) entry which is preliminary data.</text>
</comment>
<feature type="transmembrane region" description="Helical" evidence="6">
    <location>
        <begin position="301"/>
        <end position="322"/>
    </location>
</feature>
<evidence type="ECO:0000256" key="3">
    <source>
        <dbReference type="ARBA" id="ARBA00022692"/>
    </source>
</evidence>
<keyword evidence="5 6" id="KW-0472">Membrane</keyword>
<dbReference type="Pfam" id="PF00482">
    <property type="entry name" value="T2SSF"/>
    <property type="match status" value="1"/>
</dbReference>
<feature type="transmembrane region" description="Helical" evidence="6">
    <location>
        <begin position="151"/>
        <end position="170"/>
    </location>
</feature>
<dbReference type="InterPro" id="IPR042094">
    <property type="entry name" value="T2SS_GspF_sf"/>
</dbReference>
<evidence type="ECO:0000256" key="1">
    <source>
        <dbReference type="ARBA" id="ARBA00004651"/>
    </source>
</evidence>
<evidence type="ECO:0000256" key="6">
    <source>
        <dbReference type="SAM" id="Phobius"/>
    </source>
</evidence>
<evidence type="ECO:0000256" key="2">
    <source>
        <dbReference type="ARBA" id="ARBA00022475"/>
    </source>
</evidence>